<name>A0A9N9TJW6_PHYSR</name>
<dbReference type="EMBL" id="OU900095">
    <property type="protein sequence ID" value="CAG9859548.1"/>
    <property type="molecule type" value="Genomic_DNA"/>
</dbReference>
<dbReference type="Proteomes" id="UP001153712">
    <property type="component" value="Chromosome 2"/>
</dbReference>
<sequence length="79" mass="9131">METEIEGEDEQSVRVSTSSCGCMGVNYRVKCQPIYLYFIVNESIFHETHVKMPWGGRYIASDEDYNVQQIIIGECVWAF</sequence>
<accession>A0A9N9TJW6</accession>
<reference evidence="1" key="1">
    <citation type="submission" date="2022-01" db="EMBL/GenBank/DDBJ databases">
        <authorList>
            <person name="King R."/>
        </authorList>
    </citation>
    <scope>NUCLEOTIDE SEQUENCE</scope>
</reference>
<keyword evidence="2" id="KW-1185">Reference proteome</keyword>
<gene>
    <name evidence="1" type="ORF">PHYEVI_LOCUS5922</name>
</gene>
<organism evidence="1 2">
    <name type="scientific">Phyllotreta striolata</name>
    <name type="common">Striped flea beetle</name>
    <name type="synonym">Crioceris striolata</name>
    <dbReference type="NCBI Taxonomy" id="444603"/>
    <lineage>
        <taxon>Eukaryota</taxon>
        <taxon>Metazoa</taxon>
        <taxon>Ecdysozoa</taxon>
        <taxon>Arthropoda</taxon>
        <taxon>Hexapoda</taxon>
        <taxon>Insecta</taxon>
        <taxon>Pterygota</taxon>
        <taxon>Neoptera</taxon>
        <taxon>Endopterygota</taxon>
        <taxon>Coleoptera</taxon>
        <taxon>Polyphaga</taxon>
        <taxon>Cucujiformia</taxon>
        <taxon>Chrysomeloidea</taxon>
        <taxon>Chrysomelidae</taxon>
        <taxon>Galerucinae</taxon>
        <taxon>Alticini</taxon>
        <taxon>Phyllotreta</taxon>
    </lineage>
</organism>
<evidence type="ECO:0000313" key="2">
    <source>
        <dbReference type="Proteomes" id="UP001153712"/>
    </source>
</evidence>
<evidence type="ECO:0000313" key="1">
    <source>
        <dbReference type="EMBL" id="CAG9859548.1"/>
    </source>
</evidence>
<proteinExistence type="predicted"/>
<protein>
    <submittedName>
        <fullName evidence="1">Uncharacterized protein</fullName>
    </submittedName>
</protein>
<dbReference type="AlphaFoldDB" id="A0A9N9TJW6"/>